<protein>
    <submittedName>
        <fullName evidence="3">Terminase small subunit</fullName>
    </submittedName>
</protein>
<dbReference type="Pfam" id="PF03592">
    <property type="entry name" value="Terminase_2"/>
    <property type="match status" value="1"/>
</dbReference>
<dbReference type="InterPro" id="IPR038713">
    <property type="entry name" value="Terminase_Gp1_N_sf"/>
</dbReference>
<keyword evidence="1" id="KW-1188">Viral release from host cell</keyword>
<proteinExistence type="predicted"/>
<dbReference type="Gene3D" id="1.10.10.1400">
    <property type="entry name" value="Terminase, small subunit, N-terminal DNA-binding domain, HTH motif"/>
    <property type="match status" value="1"/>
</dbReference>
<accession>A0A6B8LZ58</accession>
<dbReference type="Proteomes" id="UP000422569">
    <property type="component" value="Chromosome"/>
</dbReference>
<dbReference type="RefSeq" id="WP_016917759.1">
    <property type="nucleotide sequence ID" value="NZ_CP044331.1"/>
</dbReference>
<evidence type="ECO:0000313" key="3">
    <source>
        <dbReference type="EMBL" id="QGM97707.1"/>
    </source>
</evidence>
<dbReference type="InterPro" id="IPR005335">
    <property type="entry name" value="Terminase_ssu"/>
</dbReference>
<keyword evidence="2" id="KW-0231">Viral genome packaging</keyword>
<name>A0A6B8LZ58_9HYPH</name>
<evidence type="ECO:0000256" key="1">
    <source>
        <dbReference type="ARBA" id="ARBA00022612"/>
    </source>
</evidence>
<evidence type="ECO:0000256" key="2">
    <source>
        <dbReference type="ARBA" id="ARBA00023219"/>
    </source>
</evidence>
<reference evidence="3 4" key="1">
    <citation type="submission" date="2019-09" db="EMBL/GenBank/DDBJ databases">
        <title>Isolation and complete genome sequencing of Methylocystis species.</title>
        <authorList>
            <person name="Rumah B.L."/>
            <person name="Stead C.E."/>
            <person name="Stevens B.C."/>
            <person name="Minton N.P."/>
            <person name="Grosse-Honebrink A."/>
            <person name="Zhang Y."/>
        </authorList>
    </citation>
    <scope>NUCLEOTIDE SEQUENCE [LARGE SCALE GENOMIC DNA]</scope>
    <source>
        <strain evidence="3 4">BRCS2</strain>
    </source>
</reference>
<sequence length="191" mass="21062">MKLTPRQALFVEEYLKDLNATAAYIRAGYRARGNSAEVSAAKLLRLPKVAQHVEKAKADRTRRNNIDADRVLQELGRIAFFDIGKAFTPDGALKPLDEMDEDTRRALAGLEVVSLTSDGEHIGTLKKVKIADKLGALGKLAQHFGMLDPKITLKGDAQNPLLLLVKQIQGNSLMPVREGLYGGDEREDDNR</sequence>
<evidence type="ECO:0000313" key="4">
    <source>
        <dbReference type="Proteomes" id="UP000422569"/>
    </source>
</evidence>
<dbReference type="AlphaFoldDB" id="A0A6B8LZ58"/>
<dbReference type="KEGG" id="mpar:F7D14_09660"/>
<dbReference type="GO" id="GO:0051276">
    <property type="term" value="P:chromosome organization"/>
    <property type="evidence" value="ECO:0007669"/>
    <property type="project" value="InterPro"/>
</dbReference>
<dbReference type="EMBL" id="CP044331">
    <property type="protein sequence ID" value="QGM97707.1"/>
    <property type="molecule type" value="Genomic_DNA"/>
</dbReference>
<dbReference type="PANTHER" id="PTHR41328">
    <property type="entry name" value="TERMINASE SMALL SUBUNIT-RELATED"/>
    <property type="match status" value="1"/>
</dbReference>
<dbReference type="PANTHER" id="PTHR41328:SF2">
    <property type="entry name" value="TERMINASE SMALL SUBUNIT"/>
    <property type="match status" value="1"/>
</dbReference>
<gene>
    <name evidence="3" type="ORF">F7D14_09660</name>
</gene>
<organism evidence="3 4">
    <name type="scientific">Methylocystis parvus</name>
    <dbReference type="NCBI Taxonomy" id="134"/>
    <lineage>
        <taxon>Bacteria</taxon>
        <taxon>Pseudomonadati</taxon>
        <taxon>Pseudomonadota</taxon>
        <taxon>Alphaproteobacteria</taxon>
        <taxon>Hyphomicrobiales</taxon>
        <taxon>Methylocystaceae</taxon>
        <taxon>Methylocystis</taxon>
    </lineage>
</organism>
<keyword evidence="4" id="KW-1185">Reference proteome</keyword>
<dbReference type="InterPro" id="IPR052404">
    <property type="entry name" value="SPP1-like_terminase"/>
</dbReference>